<dbReference type="Proteomes" id="UP001365542">
    <property type="component" value="Unassembled WGS sequence"/>
</dbReference>
<feature type="domain" description="SCP" evidence="2">
    <location>
        <begin position="101"/>
        <end position="227"/>
    </location>
</feature>
<dbReference type="SMART" id="SM00198">
    <property type="entry name" value="SCP"/>
    <property type="match status" value="1"/>
</dbReference>
<name>A0AAV9XH56_9PEZI</name>
<gene>
    <name evidence="3" type="ORF">TWF694_007244</name>
</gene>
<dbReference type="PROSITE" id="PS01009">
    <property type="entry name" value="CRISP_1"/>
    <property type="match status" value="1"/>
</dbReference>
<dbReference type="InterPro" id="IPR001283">
    <property type="entry name" value="CRISP-related"/>
</dbReference>
<dbReference type="EMBL" id="JAVHJO010000003">
    <property type="protein sequence ID" value="KAK6541433.1"/>
    <property type="molecule type" value="Genomic_DNA"/>
</dbReference>
<dbReference type="InterPro" id="IPR018244">
    <property type="entry name" value="Allrgn_V5/Tpx1_CS"/>
</dbReference>
<dbReference type="InterPro" id="IPR035940">
    <property type="entry name" value="CAP_sf"/>
</dbReference>
<dbReference type="PANTHER" id="PTHR10334">
    <property type="entry name" value="CYSTEINE-RICH SECRETORY PROTEIN-RELATED"/>
    <property type="match status" value="1"/>
</dbReference>
<dbReference type="PROSITE" id="PS51257">
    <property type="entry name" value="PROKAR_LIPOPROTEIN"/>
    <property type="match status" value="1"/>
</dbReference>
<dbReference type="Gene3D" id="3.40.33.10">
    <property type="entry name" value="CAP"/>
    <property type="match status" value="1"/>
</dbReference>
<keyword evidence="4" id="KW-1185">Reference proteome</keyword>
<feature type="signal peptide" evidence="1">
    <location>
        <begin position="1"/>
        <end position="23"/>
    </location>
</feature>
<keyword evidence="1" id="KW-0732">Signal</keyword>
<dbReference type="AlphaFoldDB" id="A0AAV9XH56"/>
<evidence type="ECO:0000313" key="3">
    <source>
        <dbReference type="EMBL" id="KAK6541433.1"/>
    </source>
</evidence>
<feature type="chain" id="PRO_5043485810" description="SCP domain-containing protein" evidence="1">
    <location>
        <begin position="24"/>
        <end position="254"/>
    </location>
</feature>
<dbReference type="SUPFAM" id="SSF55797">
    <property type="entry name" value="PR-1-like"/>
    <property type="match status" value="1"/>
</dbReference>
<accession>A0AAV9XH56</accession>
<evidence type="ECO:0000256" key="1">
    <source>
        <dbReference type="SAM" id="SignalP"/>
    </source>
</evidence>
<proteinExistence type="predicted"/>
<comment type="caution">
    <text evidence="3">The sequence shown here is derived from an EMBL/GenBank/DDBJ whole genome shotgun (WGS) entry which is preliminary data.</text>
</comment>
<organism evidence="3 4">
    <name type="scientific">Orbilia ellipsospora</name>
    <dbReference type="NCBI Taxonomy" id="2528407"/>
    <lineage>
        <taxon>Eukaryota</taxon>
        <taxon>Fungi</taxon>
        <taxon>Dikarya</taxon>
        <taxon>Ascomycota</taxon>
        <taxon>Pezizomycotina</taxon>
        <taxon>Orbiliomycetes</taxon>
        <taxon>Orbiliales</taxon>
        <taxon>Orbiliaceae</taxon>
        <taxon>Orbilia</taxon>
    </lineage>
</organism>
<evidence type="ECO:0000259" key="2">
    <source>
        <dbReference type="SMART" id="SM00198"/>
    </source>
</evidence>
<dbReference type="InterPro" id="IPR014044">
    <property type="entry name" value="CAP_dom"/>
</dbReference>
<protein>
    <recommendedName>
        <fullName evidence="2">SCP domain-containing protein</fullName>
    </recommendedName>
</protein>
<evidence type="ECO:0000313" key="4">
    <source>
        <dbReference type="Proteomes" id="UP001365542"/>
    </source>
</evidence>
<sequence length="254" mass="27613">MKGVQGLVAAASLLTSCIAPVIAVSVPMPITQTDSVFLSAPAEHVNGQSIWSGRVLVTNASFNASDPRAHAHHANLIEARNPTKIGPRAAGPTAYTSREGKFSRDMVNITNKLRAIHGAPAIKWNKNLATYASRAGRKCVFQHSGGPYGENLAGGGPMNNPVWYQWYLYTEVRNYNWNNPGFAENTGHFTQLVWKGTKEMGCAWIAGCPNLSYMVWCEFSPPGNVSPVVNYVKNVGRAKSGIPKAPSTYDSYYH</sequence>
<dbReference type="Pfam" id="PF00188">
    <property type="entry name" value="CAP"/>
    <property type="match status" value="1"/>
</dbReference>
<reference evidence="3 4" key="1">
    <citation type="submission" date="2019-10" db="EMBL/GenBank/DDBJ databases">
        <authorList>
            <person name="Palmer J.M."/>
        </authorList>
    </citation>
    <scope>NUCLEOTIDE SEQUENCE [LARGE SCALE GENOMIC DNA]</scope>
    <source>
        <strain evidence="3 4">TWF694</strain>
    </source>
</reference>
<dbReference type="GO" id="GO:0005576">
    <property type="term" value="C:extracellular region"/>
    <property type="evidence" value="ECO:0007669"/>
    <property type="project" value="InterPro"/>
</dbReference>
<dbReference type="PRINTS" id="PR00837">
    <property type="entry name" value="V5TPXLIKE"/>
</dbReference>